<reference evidence="2 4" key="1">
    <citation type="submission" date="2015-07" db="EMBL/GenBank/DDBJ databases">
        <authorList>
            <person name="Cajimat M.N.B."/>
            <person name="Milazzo M.L."/>
            <person name="Fulhorst C.F."/>
        </authorList>
    </citation>
    <scope>NUCLEOTIDE SEQUENCE [LARGE SCALE GENOMIC DNA]</scope>
    <source>
        <strain evidence="2">Single colony</strain>
    </source>
</reference>
<evidence type="ECO:0000256" key="1">
    <source>
        <dbReference type="RuleBase" id="RU003860"/>
    </source>
</evidence>
<dbReference type="GO" id="GO:0005759">
    <property type="term" value="C:mitochondrial matrix"/>
    <property type="evidence" value="ECO:0007669"/>
    <property type="project" value="TreeGrafter"/>
</dbReference>
<comment type="similarity">
    <text evidence="1">Belongs to the BolA/IbaG family.</text>
</comment>
<dbReference type="EMBL" id="CWKI01000007">
    <property type="protein sequence ID" value="CTR08280.1"/>
    <property type="molecule type" value="Genomic_DNA"/>
</dbReference>
<proteinExistence type="inferred from homology"/>
<dbReference type="STRING" id="5286.A0A0K3CII8"/>
<dbReference type="PANTHER" id="PTHR46230:SF7">
    <property type="entry name" value="BOLA-LIKE PROTEIN 1"/>
    <property type="match status" value="1"/>
</dbReference>
<evidence type="ECO:0000313" key="4">
    <source>
        <dbReference type="Proteomes" id="UP000199069"/>
    </source>
</evidence>
<dbReference type="InterPro" id="IPR002634">
    <property type="entry name" value="BolA"/>
</dbReference>
<dbReference type="OrthoDB" id="411584at2759"/>
<evidence type="ECO:0000313" key="3">
    <source>
        <dbReference type="EMBL" id="PRQ74116.1"/>
    </source>
</evidence>
<evidence type="ECO:0000313" key="5">
    <source>
        <dbReference type="Proteomes" id="UP000239560"/>
    </source>
</evidence>
<sequence>MLARQLAPRRLLSSSLVRPAHFASRMSTSAQAQGGEKAAGPVEQSIRDKLTTALTPSFLAISNDSHLHRHHAPMKAIGGGGGETHFTVQVVSDKFEGLRQIQRHRLVNETLKSEFDAGLHALSIKAKSPTEYNKEQTA</sequence>
<protein>
    <submittedName>
        <fullName evidence="3">BolA-like protein-domain containing protein</fullName>
    </submittedName>
</protein>
<dbReference type="InterPro" id="IPR036065">
    <property type="entry name" value="BolA-like_sf"/>
</dbReference>
<gene>
    <name evidence="2" type="primary">FGENESH: predicted gene_7.526</name>
    <name evidence="3" type="ORF">AAT19DRAFT_15683</name>
    <name evidence="2" type="ORF">BN2166_0041410</name>
</gene>
<dbReference type="EMBL" id="LCTV02000007">
    <property type="protein sequence ID" value="PRQ74116.1"/>
    <property type="molecule type" value="Genomic_DNA"/>
</dbReference>
<organism evidence="2 4">
    <name type="scientific">Rhodotorula toruloides</name>
    <name type="common">Yeast</name>
    <name type="synonym">Rhodosporidium toruloides</name>
    <dbReference type="NCBI Taxonomy" id="5286"/>
    <lineage>
        <taxon>Eukaryota</taxon>
        <taxon>Fungi</taxon>
        <taxon>Dikarya</taxon>
        <taxon>Basidiomycota</taxon>
        <taxon>Pucciniomycotina</taxon>
        <taxon>Microbotryomycetes</taxon>
        <taxon>Sporidiobolales</taxon>
        <taxon>Sporidiobolaceae</taxon>
        <taxon>Rhodotorula</taxon>
    </lineage>
</organism>
<dbReference type="PIRSF" id="PIRSF003113">
    <property type="entry name" value="BolA"/>
    <property type="match status" value="1"/>
</dbReference>
<dbReference type="OMA" id="FNDSYKH"/>
<dbReference type="PANTHER" id="PTHR46230">
    <property type="match status" value="1"/>
</dbReference>
<dbReference type="Pfam" id="PF01722">
    <property type="entry name" value="BolA"/>
    <property type="match status" value="1"/>
</dbReference>
<evidence type="ECO:0000313" key="2">
    <source>
        <dbReference type="EMBL" id="CTR08280.1"/>
    </source>
</evidence>
<dbReference type="GO" id="GO:0044572">
    <property type="term" value="P:[4Fe-4S] cluster assembly"/>
    <property type="evidence" value="ECO:0007669"/>
    <property type="project" value="TreeGrafter"/>
</dbReference>
<dbReference type="SUPFAM" id="SSF82657">
    <property type="entry name" value="BolA-like"/>
    <property type="match status" value="1"/>
</dbReference>
<dbReference type="Proteomes" id="UP000199069">
    <property type="component" value="Unassembled WGS sequence"/>
</dbReference>
<reference evidence="3 5" key="2">
    <citation type="journal article" date="2018" name="Elife">
        <title>Functional genomics of lipid metabolism in the oleaginous yeast Rhodosporidium toruloides.</title>
        <authorList>
            <person name="Coradetti S.T."/>
            <person name="Pinel D."/>
            <person name="Geiselman G."/>
            <person name="Ito M."/>
            <person name="Mondo S."/>
            <person name="Reilly M.C."/>
            <person name="Cheng Y.F."/>
            <person name="Bauer S."/>
            <person name="Grigoriev I."/>
            <person name="Gladden J.M."/>
            <person name="Simmons B.A."/>
            <person name="Brem R."/>
            <person name="Arkin A.P."/>
            <person name="Skerker J.M."/>
        </authorList>
    </citation>
    <scope>NUCLEOTIDE SEQUENCE [LARGE SCALE GENOMIC DNA]</scope>
    <source>
        <strain evidence="3 5">NBRC 0880</strain>
    </source>
</reference>
<dbReference type="Proteomes" id="UP000239560">
    <property type="component" value="Unassembled WGS sequence"/>
</dbReference>
<accession>A0A0K3CII8</accession>
<dbReference type="AlphaFoldDB" id="A0A0K3CII8"/>
<dbReference type="Gene3D" id="3.10.20.90">
    <property type="entry name" value="Phosphatidylinositol 3-kinase Catalytic Subunit, Chain A, domain 1"/>
    <property type="match status" value="1"/>
</dbReference>
<name>A0A0K3CII8_RHOTO</name>
<keyword evidence="4" id="KW-1185">Reference proteome</keyword>